<dbReference type="Gene3D" id="3.90.850.10">
    <property type="entry name" value="Fumarylacetoacetase-like, C-terminal domain"/>
    <property type="match status" value="1"/>
</dbReference>
<dbReference type="PANTHER" id="PTHR30143">
    <property type="entry name" value="ACID HYDRATASE"/>
    <property type="match status" value="1"/>
</dbReference>
<dbReference type="GO" id="GO:0016787">
    <property type="term" value="F:hydrolase activity"/>
    <property type="evidence" value="ECO:0007669"/>
    <property type="project" value="UniProtKB-KW"/>
</dbReference>
<dbReference type="SUPFAM" id="SSF56529">
    <property type="entry name" value="FAH"/>
    <property type="match status" value="1"/>
</dbReference>
<reference evidence="4" key="1">
    <citation type="journal article" date="2022" name="ISME J.">
        <title>Genetic and phylogenetic analysis of dissimilatory iodate-reducing bacteria identifies potential niches across the world's oceans.</title>
        <authorList>
            <person name="Reyes-Umana V."/>
            <person name="Henning Z."/>
            <person name="Lee K."/>
            <person name="Barnum T.P."/>
            <person name="Coates J.D."/>
        </authorList>
    </citation>
    <scope>NUCLEOTIDE SEQUENCE [LARGE SCALE GENOMIC DNA]</scope>
    <source>
        <strain evidence="4">IR12</strain>
    </source>
</reference>
<dbReference type="RefSeq" id="WP_214362791.1">
    <property type="nucleotide sequence ID" value="NZ_JAEKFT010000021.1"/>
</dbReference>
<evidence type="ECO:0000313" key="4">
    <source>
        <dbReference type="Proteomes" id="UP000694660"/>
    </source>
</evidence>
<organism evidence="3 4">
    <name type="scientific">Denitromonas iodatirespirans</name>
    <dbReference type="NCBI Taxonomy" id="2795389"/>
    <lineage>
        <taxon>Bacteria</taxon>
        <taxon>Pseudomonadati</taxon>
        <taxon>Pseudomonadota</taxon>
        <taxon>Betaproteobacteria</taxon>
        <taxon>Rhodocyclales</taxon>
        <taxon>Zoogloeaceae</taxon>
        <taxon>Denitromonas</taxon>
    </lineage>
</organism>
<feature type="domain" description="Fumarylacetoacetase-like C-terminal" evidence="2">
    <location>
        <begin position="107"/>
        <end position="262"/>
    </location>
</feature>
<keyword evidence="3" id="KW-0378">Hydrolase</keyword>
<keyword evidence="1" id="KW-0456">Lyase</keyword>
<dbReference type="PANTHER" id="PTHR30143:SF0">
    <property type="entry name" value="2-KETO-4-PENTENOATE HYDRATASE"/>
    <property type="match status" value="1"/>
</dbReference>
<gene>
    <name evidence="3" type="ORF">I8J34_16780</name>
</gene>
<dbReference type="InterPro" id="IPR050772">
    <property type="entry name" value="Hydratase-Decarb/MhpD_sf"/>
</dbReference>
<name>A0A944DQN3_DENI1</name>
<accession>A0A944DQN3</accession>
<evidence type="ECO:0000256" key="1">
    <source>
        <dbReference type="ARBA" id="ARBA00023239"/>
    </source>
</evidence>
<dbReference type="AlphaFoldDB" id="A0A944DQN3"/>
<evidence type="ECO:0000313" key="3">
    <source>
        <dbReference type="EMBL" id="MBT0962839.1"/>
    </source>
</evidence>
<comment type="caution">
    <text evidence="3">The sequence shown here is derived from an EMBL/GenBank/DDBJ whole genome shotgun (WGS) entry which is preliminary data.</text>
</comment>
<sequence>MLEARELDHIASQVWSAHKSVRQIAPFSQGVAAFDLPSAYAVARRVHDRRMAEGAVPVGRKIGFTNADMWRIYGVRDPIWAYVYDQTVVSFDTGEGTCRIGPFAEPKIEPEIVFHFRTQPPVGSDLRALLASIDWVAHAFEVVQSHFPGWAFQAADTVADGSLHGSLLLGPPVPIAQLGEAAQEALASFTVTLACDGAVREVGTGANVLGSPLRALAQLTEVLATQQDAVPLQAGELVTTGTLTRAYALAPGQTWTTALQGIPLPGLTVRFER</sequence>
<dbReference type="GO" id="GO:0008684">
    <property type="term" value="F:2-oxopent-4-enoate hydratase activity"/>
    <property type="evidence" value="ECO:0007669"/>
    <property type="project" value="TreeGrafter"/>
</dbReference>
<evidence type="ECO:0000259" key="2">
    <source>
        <dbReference type="Pfam" id="PF01557"/>
    </source>
</evidence>
<dbReference type="Pfam" id="PF01557">
    <property type="entry name" value="FAA_hydrolase"/>
    <property type="match status" value="1"/>
</dbReference>
<protein>
    <submittedName>
        <fullName evidence="3">Fumarylacetoacetate hydrolase family protein</fullName>
    </submittedName>
</protein>
<proteinExistence type="predicted"/>
<keyword evidence="4" id="KW-1185">Reference proteome</keyword>
<dbReference type="GO" id="GO:0005737">
    <property type="term" value="C:cytoplasm"/>
    <property type="evidence" value="ECO:0007669"/>
    <property type="project" value="TreeGrafter"/>
</dbReference>
<dbReference type="Proteomes" id="UP000694660">
    <property type="component" value="Unassembled WGS sequence"/>
</dbReference>
<dbReference type="EMBL" id="JAEKFT010000021">
    <property type="protein sequence ID" value="MBT0962839.1"/>
    <property type="molecule type" value="Genomic_DNA"/>
</dbReference>
<dbReference type="InterPro" id="IPR011234">
    <property type="entry name" value="Fumarylacetoacetase-like_C"/>
</dbReference>
<dbReference type="InterPro" id="IPR036663">
    <property type="entry name" value="Fumarylacetoacetase_C_sf"/>
</dbReference>